<dbReference type="Pfam" id="PF08746">
    <property type="entry name" value="zf-RING-like"/>
    <property type="match status" value="1"/>
</dbReference>
<keyword evidence="6 15" id="KW-0808">Transferase</keyword>
<evidence type="ECO:0000256" key="10">
    <source>
        <dbReference type="ARBA" id="ARBA00022786"/>
    </source>
</evidence>
<keyword evidence="14 15" id="KW-0539">Nucleus</keyword>
<organism evidence="19 20">
    <name type="scientific">Rotaria sordida</name>
    <dbReference type="NCBI Taxonomy" id="392033"/>
    <lineage>
        <taxon>Eukaryota</taxon>
        <taxon>Metazoa</taxon>
        <taxon>Spiralia</taxon>
        <taxon>Gnathifera</taxon>
        <taxon>Rotifera</taxon>
        <taxon>Eurotatoria</taxon>
        <taxon>Bdelloidea</taxon>
        <taxon>Philodinida</taxon>
        <taxon>Philodinidae</taxon>
        <taxon>Rotaria</taxon>
    </lineage>
</organism>
<dbReference type="InterPro" id="IPR011513">
    <property type="entry name" value="Nse1"/>
</dbReference>
<keyword evidence="8 15" id="KW-0227">DNA damage</keyword>
<dbReference type="EMBL" id="CAJNOH010000142">
    <property type="protein sequence ID" value="CAF0902332.1"/>
    <property type="molecule type" value="Genomic_DNA"/>
</dbReference>
<comment type="catalytic activity">
    <reaction evidence="1 15">
        <text>S-ubiquitinyl-[E2 ubiquitin-conjugating enzyme]-L-cysteine + [acceptor protein]-L-lysine = [E2 ubiquitin-conjugating enzyme]-L-cysteine + N(6)-ubiquitinyl-[acceptor protein]-L-lysine.</text>
        <dbReference type="EC" id="2.3.2.27"/>
    </reaction>
</comment>
<dbReference type="PANTHER" id="PTHR20973:SF0">
    <property type="entry name" value="NON-STRUCTURAL MAINTENANCE OF CHROMOSOMES ELEMENT 1 HOMOLOG"/>
    <property type="match status" value="1"/>
</dbReference>
<feature type="compositionally biased region" description="Basic and acidic residues" evidence="16">
    <location>
        <begin position="263"/>
        <end position="272"/>
    </location>
</feature>
<evidence type="ECO:0000256" key="13">
    <source>
        <dbReference type="ARBA" id="ARBA00023204"/>
    </source>
</evidence>
<reference evidence="19" key="1">
    <citation type="submission" date="2021-02" db="EMBL/GenBank/DDBJ databases">
        <authorList>
            <person name="Nowell W R."/>
        </authorList>
    </citation>
    <scope>NUCLEOTIDE SEQUENCE</scope>
</reference>
<feature type="domain" description="Non-structural maintenance of chromosomes element 1 RING C4HC3-type" evidence="17">
    <location>
        <begin position="193"/>
        <end position="228"/>
    </location>
</feature>
<comment type="subunit">
    <text evidence="15">Component of the Smc5-Smc6 complex.</text>
</comment>
<evidence type="ECO:0000256" key="16">
    <source>
        <dbReference type="SAM" id="MobiDB-lite"/>
    </source>
</evidence>
<keyword evidence="10 15" id="KW-0833">Ubl conjugation pathway</keyword>
<evidence type="ECO:0000313" key="19">
    <source>
        <dbReference type="EMBL" id="CAF1406157.1"/>
    </source>
</evidence>
<evidence type="ECO:0000256" key="4">
    <source>
        <dbReference type="ARBA" id="ARBA00012483"/>
    </source>
</evidence>
<dbReference type="EMBL" id="CAJNOL010001699">
    <property type="protein sequence ID" value="CAF1406157.1"/>
    <property type="molecule type" value="Genomic_DNA"/>
</dbReference>
<dbReference type="InterPro" id="IPR036388">
    <property type="entry name" value="WH-like_DNA-bd_sf"/>
</dbReference>
<evidence type="ECO:0000256" key="8">
    <source>
        <dbReference type="ARBA" id="ARBA00022763"/>
    </source>
</evidence>
<evidence type="ECO:0000313" key="18">
    <source>
        <dbReference type="EMBL" id="CAF0902332.1"/>
    </source>
</evidence>
<evidence type="ECO:0000256" key="7">
    <source>
        <dbReference type="ARBA" id="ARBA00022723"/>
    </source>
</evidence>
<name>A0A815L8I5_9BILA</name>
<comment type="similarity">
    <text evidence="3 15">Belongs to the NSE1 family.</text>
</comment>
<dbReference type="PANTHER" id="PTHR20973">
    <property type="entry name" value="NON-SMC ELEMENT 1-RELATED"/>
    <property type="match status" value="1"/>
</dbReference>
<evidence type="ECO:0000259" key="17">
    <source>
        <dbReference type="Pfam" id="PF08746"/>
    </source>
</evidence>
<evidence type="ECO:0000256" key="9">
    <source>
        <dbReference type="ARBA" id="ARBA00022771"/>
    </source>
</evidence>
<dbReference type="GO" id="GO:0005634">
    <property type="term" value="C:nucleus"/>
    <property type="evidence" value="ECO:0007669"/>
    <property type="project" value="UniProtKB-SubCell"/>
</dbReference>
<evidence type="ECO:0000256" key="12">
    <source>
        <dbReference type="ARBA" id="ARBA00023172"/>
    </source>
</evidence>
<dbReference type="GO" id="GO:0008270">
    <property type="term" value="F:zinc ion binding"/>
    <property type="evidence" value="ECO:0007669"/>
    <property type="project" value="UniProtKB-KW"/>
</dbReference>
<evidence type="ECO:0000256" key="14">
    <source>
        <dbReference type="ARBA" id="ARBA00023242"/>
    </source>
</evidence>
<gene>
    <name evidence="19" type="ORF">JXQ802_LOCUS34994</name>
    <name evidence="18" type="ORF">PYM288_LOCUS9587</name>
</gene>
<comment type="caution">
    <text evidence="19">The sequence shown here is derived from an EMBL/GenBank/DDBJ whole genome shotgun (WGS) entry which is preliminary data.</text>
</comment>
<feature type="region of interest" description="Disordered" evidence="16">
    <location>
        <begin position="263"/>
        <end position="316"/>
    </location>
</feature>
<evidence type="ECO:0000256" key="5">
    <source>
        <dbReference type="ARBA" id="ARBA00019422"/>
    </source>
</evidence>
<dbReference type="SUPFAM" id="SSF57850">
    <property type="entry name" value="RING/U-box"/>
    <property type="match status" value="1"/>
</dbReference>
<dbReference type="EC" id="2.3.2.27" evidence="4 15"/>
<dbReference type="Gene3D" id="3.30.40.10">
    <property type="entry name" value="Zinc/RING finger domain, C3HC4 (zinc finger)"/>
    <property type="match status" value="1"/>
</dbReference>
<evidence type="ECO:0000256" key="2">
    <source>
        <dbReference type="ARBA" id="ARBA00004123"/>
    </source>
</evidence>
<evidence type="ECO:0000313" key="20">
    <source>
        <dbReference type="Proteomes" id="UP000663870"/>
    </source>
</evidence>
<sequence length="316" mass="37009">MSISTALEDYHKQLIQYFLRDGAYNEKEMIDLLNALRDRYKLKITIKDEIRTFTNVFLPLINKHINQYGIEIKQVTSEEYENNIYFVCIQNFKPQFVKMDCSYTEKEAAVFEKLLELVITNDDKCVAPREVFEGILANDLKMTQKEFGEIMARFHRDKWIESGSDNTVILHARAILEMQSFIMDTYRDFIYNCQICTRLLIRGLICSNSSCDVHIHRSCAARYFHRLSNSTSNSTTKKTAYPCPVCKQEWNKDDVVSILKTNNVHDENDTERSTGTIHKKQRTSKTNDHNNSINNRSIRSTHRQIRNESDDDDDDN</sequence>
<keyword evidence="20" id="KW-1185">Reference proteome</keyword>
<keyword evidence="12 15" id="KW-0233">DNA recombination</keyword>
<evidence type="ECO:0000256" key="3">
    <source>
        <dbReference type="ARBA" id="ARBA00010258"/>
    </source>
</evidence>
<evidence type="ECO:0000256" key="1">
    <source>
        <dbReference type="ARBA" id="ARBA00000900"/>
    </source>
</evidence>
<keyword evidence="13 15" id="KW-0234">DNA repair</keyword>
<accession>A0A815L8I5</accession>
<dbReference type="Gene3D" id="1.10.10.10">
    <property type="entry name" value="Winged helix-like DNA-binding domain superfamily/Winged helix DNA-binding domain"/>
    <property type="match status" value="1"/>
</dbReference>
<dbReference type="Pfam" id="PF07574">
    <property type="entry name" value="SMC_Nse1"/>
    <property type="match status" value="1"/>
</dbReference>
<dbReference type="Gene3D" id="3.90.1150.220">
    <property type="match status" value="1"/>
</dbReference>
<dbReference type="GO" id="GO:0030915">
    <property type="term" value="C:Smc5-Smc6 complex"/>
    <property type="evidence" value="ECO:0007669"/>
    <property type="project" value="UniProtKB-UniRule"/>
</dbReference>
<dbReference type="GO" id="GO:0000724">
    <property type="term" value="P:double-strand break repair via homologous recombination"/>
    <property type="evidence" value="ECO:0007669"/>
    <property type="project" value="TreeGrafter"/>
</dbReference>
<protein>
    <recommendedName>
        <fullName evidence="5 15">Non-structural maintenance of chromosomes element 1 homolog</fullName>
        <ecNumber evidence="4 15">2.3.2.27</ecNumber>
    </recommendedName>
</protein>
<comment type="subcellular location">
    <subcellularLocation>
        <location evidence="2 15">Nucleus</location>
    </subcellularLocation>
</comment>
<dbReference type="InterPro" id="IPR014857">
    <property type="entry name" value="Nse1_RING_C4HC3-type"/>
</dbReference>
<evidence type="ECO:0000256" key="6">
    <source>
        <dbReference type="ARBA" id="ARBA00022679"/>
    </source>
</evidence>
<keyword evidence="11 15" id="KW-0862">Zinc</keyword>
<dbReference type="InterPro" id="IPR013083">
    <property type="entry name" value="Znf_RING/FYVE/PHD"/>
</dbReference>
<keyword evidence="9 15" id="KW-0863">Zinc-finger</keyword>
<dbReference type="GO" id="GO:0061630">
    <property type="term" value="F:ubiquitin protein ligase activity"/>
    <property type="evidence" value="ECO:0007669"/>
    <property type="project" value="UniProtKB-EC"/>
</dbReference>
<dbReference type="Proteomes" id="UP000663870">
    <property type="component" value="Unassembled WGS sequence"/>
</dbReference>
<proteinExistence type="inferred from homology"/>
<dbReference type="Proteomes" id="UP000663854">
    <property type="component" value="Unassembled WGS sequence"/>
</dbReference>
<evidence type="ECO:0000256" key="15">
    <source>
        <dbReference type="RuleBase" id="RU368018"/>
    </source>
</evidence>
<dbReference type="AlphaFoldDB" id="A0A815L8I5"/>
<keyword evidence="7 15" id="KW-0479">Metal-binding</keyword>
<evidence type="ECO:0000256" key="11">
    <source>
        <dbReference type="ARBA" id="ARBA00022833"/>
    </source>
</evidence>